<dbReference type="InterPro" id="IPR056729">
    <property type="entry name" value="GMPPB_C"/>
</dbReference>
<dbReference type="Proteomes" id="UP001319200">
    <property type="component" value="Unassembled WGS sequence"/>
</dbReference>
<dbReference type="PANTHER" id="PTHR43584:SF8">
    <property type="entry name" value="N-ACETYLMURAMATE ALPHA-1-PHOSPHATE URIDYLYLTRANSFERASE"/>
    <property type="match status" value="1"/>
</dbReference>
<name>A0AAP2DPP7_9BACT</name>
<dbReference type="SUPFAM" id="SSF51161">
    <property type="entry name" value="Trimeric LpxA-like enzymes"/>
    <property type="match status" value="1"/>
</dbReference>
<dbReference type="InterPro" id="IPR050065">
    <property type="entry name" value="GlmU-like"/>
</dbReference>
<dbReference type="GO" id="GO:0016746">
    <property type="term" value="F:acyltransferase activity"/>
    <property type="evidence" value="ECO:0007669"/>
    <property type="project" value="UniProtKB-KW"/>
</dbReference>
<keyword evidence="2" id="KW-0012">Acyltransferase</keyword>
<evidence type="ECO:0000256" key="1">
    <source>
        <dbReference type="ARBA" id="ARBA00022679"/>
    </source>
</evidence>
<accession>A0AAP2DPP7</accession>
<protein>
    <submittedName>
        <fullName evidence="4">LpxA family transferase</fullName>
    </submittedName>
</protein>
<feature type="domain" description="Mannose-1-phosphate guanyltransferase C-terminal" evidence="3">
    <location>
        <begin position="70"/>
        <end position="140"/>
    </location>
</feature>
<proteinExistence type="predicted"/>
<organism evidence="4 5">
    <name type="scientific">Chryseosolibacter histidini</name>
    <dbReference type="NCBI Taxonomy" id="2782349"/>
    <lineage>
        <taxon>Bacteria</taxon>
        <taxon>Pseudomonadati</taxon>
        <taxon>Bacteroidota</taxon>
        <taxon>Cytophagia</taxon>
        <taxon>Cytophagales</taxon>
        <taxon>Chryseotaleaceae</taxon>
        <taxon>Chryseosolibacter</taxon>
    </lineage>
</organism>
<dbReference type="Gene3D" id="2.160.10.10">
    <property type="entry name" value="Hexapeptide repeat proteins"/>
    <property type="match status" value="1"/>
</dbReference>
<reference evidence="4 5" key="1">
    <citation type="submission" date="2021-05" db="EMBL/GenBank/DDBJ databases">
        <title>A Polyphasic approach of four new species of the genus Ohtaekwangia: Ohtaekwangia histidinii sp. nov., Ohtaekwangia cretensis sp. nov., Ohtaekwangia indiensis sp. nov., Ohtaekwangia reichenbachii sp. nov. from diverse environment.</title>
        <authorList>
            <person name="Octaviana S."/>
        </authorList>
    </citation>
    <scope>NUCLEOTIDE SEQUENCE [LARGE SCALE GENOMIC DNA]</scope>
    <source>
        <strain evidence="4 5">PWU4</strain>
    </source>
</reference>
<dbReference type="PANTHER" id="PTHR43584">
    <property type="entry name" value="NUCLEOTIDYL TRANSFERASE"/>
    <property type="match status" value="1"/>
</dbReference>
<dbReference type="GO" id="GO:0016779">
    <property type="term" value="F:nucleotidyltransferase activity"/>
    <property type="evidence" value="ECO:0007669"/>
    <property type="project" value="UniProtKB-ARBA"/>
</dbReference>
<dbReference type="Pfam" id="PF25087">
    <property type="entry name" value="GMPPB_C"/>
    <property type="match status" value="1"/>
</dbReference>
<dbReference type="InterPro" id="IPR011004">
    <property type="entry name" value="Trimer_LpxA-like_sf"/>
</dbReference>
<evidence type="ECO:0000313" key="5">
    <source>
        <dbReference type="Proteomes" id="UP001319200"/>
    </source>
</evidence>
<evidence type="ECO:0000256" key="2">
    <source>
        <dbReference type="ARBA" id="ARBA00023315"/>
    </source>
</evidence>
<gene>
    <name evidence="4" type="ORF">KK083_19415</name>
</gene>
<dbReference type="AlphaFoldDB" id="A0AAP2DPP7"/>
<evidence type="ECO:0000313" key="4">
    <source>
        <dbReference type="EMBL" id="MBT1699073.1"/>
    </source>
</evidence>
<sequence>MKNSIDLGAYLQTFSKIFPSQLKENPWHIPQLLGQMLTEKFNALTGEYRIQDDVAIHKSARIEDHAVIKGPAIISANCFIAAHAYLRGGVFLDERVTIGPGCEVKTSIVLANSALAHFNFVGDSIVGAHVNMEAGSVIANHYNEREQKEIAVLINGKCMPTGCQKFGALIGDHTKIGANAVLSPGTILEPRSVVGRLALVAQCG</sequence>
<keyword evidence="5" id="KW-1185">Reference proteome</keyword>
<evidence type="ECO:0000259" key="3">
    <source>
        <dbReference type="Pfam" id="PF25087"/>
    </source>
</evidence>
<dbReference type="RefSeq" id="WP_254166480.1">
    <property type="nucleotide sequence ID" value="NZ_JAHESF010000021.1"/>
</dbReference>
<keyword evidence="1 4" id="KW-0808">Transferase</keyword>
<dbReference type="EMBL" id="JAHESF010000021">
    <property type="protein sequence ID" value="MBT1699073.1"/>
    <property type="molecule type" value="Genomic_DNA"/>
</dbReference>
<comment type="caution">
    <text evidence="4">The sequence shown here is derived from an EMBL/GenBank/DDBJ whole genome shotgun (WGS) entry which is preliminary data.</text>
</comment>